<keyword evidence="5" id="KW-0227">DNA damage</keyword>
<dbReference type="InterPro" id="IPR040227">
    <property type="entry name" value="Nibrin-rel"/>
</dbReference>
<keyword evidence="8" id="KW-0469">Meiosis</keyword>
<dbReference type="InterPro" id="IPR036420">
    <property type="entry name" value="BRCT_dom_sf"/>
</dbReference>
<dbReference type="eggNOG" id="ENOG502QQ7Y">
    <property type="taxonomic scope" value="Eukaryota"/>
</dbReference>
<dbReference type="Pfam" id="PF00498">
    <property type="entry name" value="FHA"/>
    <property type="match status" value="1"/>
</dbReference>
<dbReference type="GO" id="GO:0051321">
    <property type="term" value="P:meiotic cell cycle"/>
    <property type="evidence" value="ECO:0007669"/>
    <property type="project" value="UniProtKB-KW"/>
</dbReference>
<dbReference type="SUPFAM" id="SSF49879">
    <property type="entry name" value="SMAD/FHA domain"/>
    <property type="match status" value="1"/>
</dbReference>
<feature type="compositionally biased region" description="Acidic residues" evidence="11">
    <location>
        <begin position="555"/>
        <end position="568"/>
    </location>
</feature>
<proteinExistence type="inferred from homology"/>
<feature type="compositionally biased region" description="Basic and acidic residues" evidence="11">
    <location>
        <begin position="466"/>
        <end position="488"/>
    </location>
</feature>
<evidence type="ECO:0000256" key="8">
    <source>
        <dbReference type="ARBA" id="ARBA00023254"/>
    </source>
</evidence>
<dbReference type="Gene3D" id="3.40.50.10980">
    <property type="entry name" value="Nibrin, BRCT2 domain"/>
    <property type="match status" value="1"/>
</dbReference>
<evidence type="ECO:0000259" key="12">
    <source>
        <dbReference type="PROSITE" id="PS50006"/>
    </source>
</evidence>
<keyword evidence="9" id="KW-0131">Cell cycle</keyword>
<dbReference type="PROSITE" id="PS50006">
    <property type="entry name" value="FHA_DOMAIN"/>
    <property type="match status" value="1"/>
</dbReference>
<dbReference type="STRING" id="7739.C3YFG1"/>
<dbReference type="FunFam" id="3.40.50.10980:FF:000001">
    <property type="entry name" value="Nibrin"/>
    <property type="match status" value="1"/>
</dbReference>
<dbReference type="InterPro" id="IPR013908">
    <property type="entry name" value="Nibrin_C"/>
</dbReference>
<dbReference type="Gene3D" id="3.40.50.10190">
    <property type="entry name" value="BRCT domain"/>
    <property type="match status" value="1"/>
</dbReference>
<comment type="similarity">
    <text evidence="10">Belongs to the Nibrin family.</text>
</comment>
<dbReference type="GO" id="GO:0005694">
    <property type="term" value="C:chromosome"/>
    <property type="evidence" value="ECO:0007669"/>
    <property type="project" value="UniProtKB-SubCell"/>
</dbReference>
<organism>
    <name type="scientific">Branchiostoma floridae</name>
    <name type="common">Florida lancelet</name>
    <name type="synonym">Amphioxus</name>
    <dbReference type="NCBI Taxonomy" id="7739"/>
    <lineage>
        <taxon>Eukaryota</taxon>
        <taxon>Metazoa</taxon>
        <taxon>Chordata</taxon>
        <taxon>Cephalochordata</taxon>
        <taxon>Leptocardii</taxon>
        <taxon>Amphioxiformes</taxon>
        <taxon>Branchiostomatidae</taxon>
        <taxon>Branchiostoma</taxon>
    </lineage>
</organism>
<evidence type="ECO:0000256" key="11">
    <source>
        <dbReference type="SAM" id="MobiDB-lite"/>
    </source>
</evidence>
<protein>
    <recommendedName>
        <fullName evidence="3">Nibrin</fullName>
    </recommendedName>
</protein>
<feature type="compositionally biased region" description="Basic and acidic residues" evidence="11">
    <location>
        <begin position="516"/>
        <end position="529"/>
    </location>
</feature>
<name>C3YFG1_BRAFL</name>
<dbReference type="SUPFAM" id="SSF52113">
    <property type="entry name" value="BRCT domain"/>
    <property type="match status" value="1"/>
</dbReference>
<accession>C3YFG1</accession>
<reference evidence="13" key="1">
    <citation type="journal article" date="2008" name="Nature">
        <title>The amphioxus genome and the evolution of the chordate karyotype.</title>
        <authorList>
            <consortium name="US DOE Joint Genome Institute (JGI-PGF)"/>
            <person name="Putnam N.H."/>
            <person name="Butts T."/>
            <person name="Ferrier D.E.K."/>
            <person name="Furlong R.F."/>
            <person name="Hellsten U."/>
            <person name="Kawashima T."/>
            <person name="Robinson-Rechavi M."/>
            <person name="Shoguchi E."/>
            <person name="Terry A."/>
            <person name="Yu J.-K."/>
            <person name="Benito-Gutierrez E.L."/>
            <person name="Dubchak I."/>
            <person name="Garcia-Fernandez J."/>
            <person name="Gibson-Brown J.J."/>
            <person name="Grigoriev I.V."/>
            <person name="Horton A.C."/>
            <person name="de Jong P.J."/>
            <person name="Jurka J."/>
            <person name="Kapitonov V.V."/>
            <person name="Kohara Y."/>
            <person name="Kuroki Y."/>
            <person name="Lindquist E."/>
            <person name="Lucas S."/>
            <person name="Osoegawa K."/>
            <person name="Pennacchio L.A."/>
            <person name="Salamov A.A."/>
            <person name="Satou Y."/>
            <person name="Sauka-Spengler T."/>
            <person name="Schmutz J."/>
            <person name="Shin-I T."/>
            <person name="Toyoda A."/>
            <person name="Bronner-Fraser M."/>
            <person name="Fujiyama A."/>
            <person name="Holland L.Z."/>
            <person name="Holland P.W.H."/>
            <person name="Satoh N."/>
            <person name="Rokhsar D.S."/>
        </authorList>
    </citation>
    <scope>NUCLEOTIDE SEQUENCE [LARGE SCALE GENOMIC DNA]</scope>
    <source>
        <strain evidence="13">S238N-H82</strain>
        <tissue evidence="13">Testes</tissue>
    </source>
</reference>
<sequence length="721" mass="81245">MWILSNISQADCEYNLLVDQEYQVGRKDCPILITGDSSISRKHAVLKVSHIEPNLGDHRKLPILTVQDLSKFGTLVGDQKVKGQAILKNDDVITFGAMGSKWKVHYQPLVVTSSMLDASLKRKLKQLLLKLGGHLVTEWHKECTHLVMSSVKVTVKTISAMVCCKPIVPPNFFQKMLEAASSQAQMPDPEDFQPPVAETTINPNEVSFKSNRERRTLFKKLKFIFFPPKQLKHLGQVIRMGGGETVLMETPPPDWKNTLLGEGVVVLSCDAGTVTDPQQQKWIRDSTSFLTKNARRTIQESEIGLAVLHSSVDAYCNPEIDPGCLLFQSQAIPSQSLSQGAEVYVSNTESSQSQGPVPSGRSVITDSNVSALAGTSQVDTKETRPPKQETSAETKKAQPQKVTSVEAKKNQPVKVKVELSPPRKPMTRQMEGNGSSDEEEDLFGHGPKRDRRRQEIPGWEDDDDPFEMKPSNRETKETGAKVVEERGQGEGVASSHGNRKRQKEQEFSGSESDDPFEMRPSKKEAKESQSEVVEEMGQGEGVVSSHGNRKRPRQEEEEDEEKPVEEDQPSNLTTVDVVSLVVRKARLAQPRYTEETDDPNKTPVKNFKKFRKVPYIGMERGLPRIIGGTDLVVHVPSRVSNEMHNFWLDEMEDESQRAKAEEEEDDLFKLQTYIFTCFWEAQVDKIVSFIASVYTWKSYNDIVMHSYETKKVTAHWRHWVE</sequence>
<keyword evidence="7" id="KW-0539">Nucleus</keyword>
<dbReference type="CDD" id="cd22667">
    <property type="entry name" value="FHA_NBN"/>
    <property type="match status" value="1"/>
</dbReference>
<dbReference type="InterPro" id="IPR000253">
    <property type="entry name" value="FHA_dom"/>
</dbReference>
<dbReference type="Gene3D" id="2.60.200.20">
    <property type="match status" value="1"/>
</dbReference>
<feature type="compositionally biased region" description="Polar residues" evidence="11">
    <location>
        <begin position="343"/>
        <end position="378"/>
    </location>
</feature>
<dbReference type="InParanoid" id="C3YFG1"/>
<evidence type="ECO:0000256" key="5">
    <source>
        <dbReference type="ARBA" id="ARBA00022763"/>
    </source>
</evidence>
<evidence type="ECO:0000256" key="1">
    <source>
        <dbReference type="ARBA" id="ARBA00004286"/>
    </source>
</evidence>
<dbReference type="FunFam" id="2.60.200.20:FF:000017">
    <property type="entry name" value="Nibrin"/>
    <property type="match status" value="1"/>
</dbReference>
<evidence type="ECO:0000256" key="7">
    <source>
        <dbReference type="ARBA" id="ARBA00023242"/>
    </source>
</evidence>
<comment type="subcellular location">
    <subcellularLocation>
        <location evidence="1">Chromosome</location>
    </subcellularLocation>
    <subcellularLocation>
        <location evidence="2">Nucleus</location>
        <location evidence="2">PML body</location>
    </subcellularLocation>
</comment>
<dbReference type="PANTHER" id="PTHR12162:SF0">
    <property type="entry name" value="NIBRIN"/>
    <property type="match status" value="1"/>
</dbReference>
<keyword evidence="6" id="KW-0234">DNA repair</keyword>
<keyword evidence="4" id="KW-0158">Chromosome</keyword>
<dbReference type="GO" id="GO:0007095">
    <property type="term" value="P:mitotic G2 DNA damage checkpoint signaling"/>
    <property type="evidence" value="ECO:0007669"/>
    <property type="project" value="InterPro"/>
</dbReference>
<dbReference type="GO" id="GO:0006302">
    <property type="term" value="P:double-strand break repair"/>
    <property type="evidence" value="ECO:0007669"/>
    <property type="project" value="InterPro"/>
</dbReference>
<dbReference type="GO" id="GO:0016605">
    <property type="term" value="C:PML body"/>
    <property type="evidence" value="ECO:0007669"/>
    <property type="project" value="UniProtKB-SubCell"/>
</dbReference>
<dbReference type="FunCoup" id="C3YFG1">
    <property type="interactions" value="223"/>
</dbReference>
<dbReference type="AlphaFoldDB" id="C3YFG1"/>
<dbReference type="Pfam" id="PF16508">
    <property type="entry name" value="NIBRIN_BRCT_II"/>
    <property type="match status" value="1"/>
</dbReference>
<dbReference type="InterPro" id="IPR043014">
    <property type="entry name" value="Nibrin_BRCT2_sf"/>
</dbReference>
<dbReference type="PANTHER" id="PTHR12162">
    <property type="entry name" value="NIBRIN-RELATED"/>
    <property type="match status" value="1"/>
</dbReference>
<evidence type="ECO:0000256" key="6">
    <source>
        <dbReference type="ARBA" id="ARBA00023204"/>
    </source>
</evidence>
<feature type="region of interest" description="Disordered" evidence="11">
    <location>
        <begin position="343"/>
        <end position="576"/>
    </location>
</feature>
<dbReference type="InterPro" id="IPR032429">
    <property type="entry name" value="Nibrin_BRCT2"/>
</dbReference>
<dbReference type="CDD" id="cd17741">
    <property type="entry name" value="BRCT_nibrin"/>
    <property type="match status" value="1"/>
</dbReference>
<dbReference type="EMBL" id="GG666509">
    <property type="protein sequence ID" value="EEN60924.1"/>
    <property type="molecule type" value="Genomic_DNA"/>
</dbReference>
<evidence type="ECO:0000256" key="4">
    <source>
        <dbReference type="ARBA" id="ARBA00022454"/>
    </source>
</evidence>
<evidence type="ECO:0000256" key="2">
    <source>
        <dbReference type="ARBA" id="ARBA00004322"/>
    </source>
</evidence>
<gene>
    <name evidence="13" type="ORF">BRAFLDRAFT_121621</name>
</gene>
<evidence type="ECO:0000256" key="9">
    <source>
        <dbReference type="ARBA" id="ARBA00023306"/>
    </source>
</evidence>
<evidence type="ECO:0000256" key="10">
    <source>
        <dbReference type="ARBA" id="ARBA00044757"/>
    </source>
</evidence>
<evidence type="ECO:0000256" key="3">
    <source>
        <dbReference type="ARBA" id="ARBA00020013"/>
    </source>
</evidence>
<dbReference type="InterPro" id="IPR008984">
    <property type="entry name" value="SMAD_FHA_dom_sf"/>
</dbReference>
<dbReference type="Pfam" id="PF08599">
    <property type="entry name" value="Nbs1_C"/>
    <property type="match status" value="1"/>
</dbReference>
<feature type="compositionally biased region" description="Basic and acidic residues" evidence="11">
    <location>
        <begin position="379"/>
        <end position="396"/>
    </location>
</feature>
<dbReference type="SMART" id="SM01348">
    <property type="entry name" value="Nbs1_C"/>
    <property type="match status" value="1"/>
</dbReference>
<dbReference type="GO" id="GO:0030870">
    <property type="term" value="C:Mre11 complex"/>
    <property type="evidence" value="ECO:0007669"/>
    <property type="project" value="InterPro"/>
</dbReference>
<feature type="domain" description="FHA" evidence="12">
    <location>
        <begin position="22"/>
        <end position="81"/>
    </location>
</feature>
<evidence type="ECO:0000313" key="13">
    <source>
        <dbReference type="EMBL" id="EEN60924.1"/>
    </source>
</evidence>
<dbReference type="SMART" id="SM00240">
    <property type="entry name" value="FHA"/>
    <property type="match status" value="1"/>
</dbReference>